<feature type="region of interest" description="Disordered" evidence="5">
    <location>
        <begin position="133"/>
        <end position="198"/>
    </location>
</feature>
<feature type="region of interest" description="Disordered" evidence="5">
    <location>
        <begin position="350"/>
        <end position="412"/>
    </location>
</feature>
<feature type="compositionally biased region" description="Basic and acidic residues" evidence="5">
    <location>
        <begin position="160"/>
        <end position="173"/>
    </location>
</feature>
<dbReference type="GO" id="GO:0005886">
    <property type="term" value="C:plasma membrane"/>
    <property type="evidence" value="ECO:0007669"/>
    <property type="project" value="TreeGrafter"/>
</dbReference>
<organism evidence="6 7">
    <name type="scientific">Oryzias melastigma</name>
    <name type="common">Marine medaka</name>
    <dbReference type="NCBI Taxonomy" id="30732"/>
    <lineage>
        <taxon>Eukaryota</taxon>
        <taxon>Metazoa</taxon>
        <taxon>Chordata</taxon>
        <taxon>Craniata</taxon>
        <taxon>Vertebrata</taxon>
        <taxon>Euteleostomi</taxon>
        <taxon>Actinopterygii</taxon>
        <taxon>Neopterygii</taxon>
        <taxon>Teleostei</taxon>
        <taxon>Neoteleostei</taxon>
        <taxon>Acanthomorphata</taxon>
        <taxon>Ovalentaria</taxon>
        <taxon>Atherinomorphae</taxon>
        <taxon>Beloniformes</taxon>
        <taxon>Adrianichthyidae</taxon>
        <taxon>Oryziinae</taxon>
        <taxon>Oryzias</taxon>
    </lineage>
</organism>
<comment type="caution">
    <text evidence="6">The sequence shown here is derived from an EMBL/GenBank/DDBJ whole genome shotgun (WGS) entry which is preliminary data.</text>
</comment>
<dbReference type="FunFam" id="3.10.580.10:FF:000027">
    <property type="entry name" value="Chloride channel protein"/>
    <property type="match status" value="1"/>
</dbReference>
<dbReference type="PANTHER" id="PTHR45720:SF9">
    <property type="entry name" value="CHLORIDE CHANNEL 1, SKELETAL MUSCLE ISOFORM X1"/>
    <property type="match status" value="1"/>
</dbReference>
<feature type="compositionally biased region" description="Polar residues" evidence="5">
    <location>
        <begin position="356"/>
        <end position="365"/>
    </location>
</feature>
<evidence type="ECO:0000256" key="4">
    <source>
        <dbReference type="ARBA" id="ARBA00023214"/>
    </source>
</evidence>
<evidence type="ECO:0000256" key="5">
    <source>
        <dbReference type="SAM" id="MobiDB-lite"/>
    </source>
</evidence>
<evidence type="ECO:0000256" key="2">
    <source>
        <dbReference type="ARBA" id="ARBA00023065"/>
    </source>
</evidence>
<keyword evidence="3" id="KW-0869">Chloride channel</keyword>
<dbReference type="Gene3D" id="3.10.580.10">
    <property type="entry name" value="CBS-domain"/>
    <property type="match status" value="2"/>
</dbReference>
<keyword evidence="4" id="KW-0868">Chloride</keyword>
<name>A0A834CKZ9_ORYME</name>
<keyword evidence="2" id="KW-0406">Ion transport</keyword>
<dbReference type="InterPro" id="IPR050970">
    <property type="entry name" value="Cl_channel_volt-gated"/>
</dbReference>
<proteinExistence type="predicted"/>
<dbReference type="InterPro" id="IPR046342">
    <property type="entry name" value="CBS_dom_sf"/>
</dbReference>
<reference evidence="6" key="1">
    <citation type="journal article" name="BMC Genomics">
        <title>Long-read sequencing and de novo genome assembly of marine medaka (Oryzias melastigma).</title>
        <authorList>
            <person name="Liang P."/>
            <person name="Saqib H.S.A."/>
            <person name="Ni X."/>
            <person name="Shen Y."/>
        </authorList>
    </citation>
    <scope>NUCLEOTIDE SEQUENCE</scope>
    <source>
        <strain evidence="6">Bigg-433</strain>
    </source>
</reference>
<protein>
    <submittedName>
        <fullName evidence="6">Chloride channel protein 1</fullName>
    </submittedName>
</protein>
<feature type="region of interest" description="Disordered" evidence="5">
    <location>
        <begin position="285"/>
        <end position="338"/>
    </location>
</feature>
<keyword evidence="3" id="KW-0407">Ion channel</keyword>
<dbReference type="FunFam" id="3.10.580.10:FF:000058">
    <property type="entry name" value="Chloride channel protein"/>
    <property type="match status" value="1"/>
</dbReference>
<gene>
    <name evidence="6" type="ORF">FQA47_024982</name>
</gene>
<dbReference type="AlphaFoldDB" id="A0A834CKZ9"/>
<dbReference type="EMBL" id="WKFB01000155">
    <property type="protein sequence ID" value="KAF6733588.1"/>
    <property type="molecule type" value="Genomic_DNA"/>
</dbReference>
<feature type="compositionally biased region" description="Pro residues" evidence="5">
    <location>
        <begin position="369"/>
        <end position="386"/>
    </location>
</feature>
<keyword evidence="1" id="KW-0813">Transport</keyword>
<dbReference type="SUPFAM" id="SSF54631">
    <property type="entry name" value="CBS-domain pair"/>
    <property type="match status" value="1"/>
</dbReference>
<dbReference type="Proteomes" id="UP000646548">
    <property type="component" value="Unassembled WGS sequence"/>
</dbReference>
<feature type="compositionally biased region" description="Acidic residues" evidence="5">
    <location>
        <begin position="401"/>
        <end position="412"/>
    </location>
</feature>
<dbReference type="PANTHER" id="PTHR45720">
    <property type="entry name" value="CHLORIDE CHANNEL PROTEIN 2"/>
    <property type="match status" value="1"/>
</dbReference>
<evidence type="ECO:0000313" key="7">
    <source>
        <dbReference type="Proteomes" id="UP000646548"/>
    </source>
</evidence>
<evidence type="ECO:0000256" key="1">
    <source>
        <dbReference type="ARBA" id="ARBA00022448"/>
    </source>
</evidence>
<evidence type="ECO:0000313" key="6">
    <source>
        <dbReference type="EMBL" id="KAF6733588.1"/>
    </source>
</evidence>
<evidence type="ECO:0000256" key="3">
    <source>
        <dbReference type="ARBA" id="ARBA00023173"/>
    </source>
</evidence>
<sequence>MTPSSRSKSSQYLPELGFGHMSQYNIFVENIMVRKVKFISSQSTYREVKHLLDSSSLKTIPLVDSKDSMILLGSIDRLELLALCDWWLSPERRLLMQGRSLQEQNLCPRHSWESFAFVDEEEEDDKDKDHFVQEERNGPLTPPKPQEPSSNHTASAADAGGEKSPLRSVRETLRNLFTSNNRQLEKEPQEPCYPPVSDSMTPDEIRAWEEAEMDKPVEIDEIRVDPSPFQLVERTSLHKTHTLFSLLGLSHAYVTSIGKLVGVVALKELQKAIEGSTRYGVRLRPPLASFRDSNHKPVPKPSTSSPAPSPTLTSPPALQVVPDPPSASTTRHPHDYEHETEVWIEGVDREARGSSEDSSLTSNLNVPPSSTPPPVPPPSTSPPPSPSSSISTLRVTQGLCEGDEGSDDEPMV</sequence>
<dbReference type="GO" id="GO:0034707">
    <property type="term" value="C:chloride channel complex"/>
    <property type="evidence" value="ECO:0007669"/>
    <property type="project" value="UniProtKB-KW"/>
</dbReference>
<feature type="compositionally biased region" description="Low complexity" evidence="5">
    <location>
        <begin position="301"/>
        <end position="318"/>
    </location>
</feature>
<dbReference type="GO" id="GO:0005247">
    <property type="term" value="F:voltage-gated chloride channel activity"/>
    <property type="evidence" value="ECO:0007669"/>
    <property type="project" value="TreeGrafter"/>
</dbReference>
<accession>A0A834CKZ9</accession>